<accession>A0AAP2GJ82</accession>
<dbReference type="RefSeq" id="WP_254090943.1">
    <property type="nucleotide sequence ID" value="NZ_JAHESC010000019.1"/>
</dbReference>
<organism evidence="1 2">
    <name type="scientific">Dawidia soli</name>
    <dbReference type="NCBI Taxonomy" id="2782352"/>
    <lineage>
        <taxon>Bacteria</taxon>
        <taxon>Pseudomonadati</taxon>
        <taxon>Bacteroidota</taxon>
        <taxon>Cytophagia</taxon>
        <taxon>Cytophagales</taxon>
        <taxon>Chryseotaleaceae</taxon>
        <taxon>Dawidia</taxon>
    </lineage>
</organism>
<dbReference type="InterPro" id="IPR007922">
    <property type="entry name" value="DciA-like"/>
</dbReference>
<dbReference type="Pfam" id="PF05258">
    <property type="entry name" value="DciA"/>
    <property type="match status" value="1"/>
</dbReference>
<dbReference type="Proteomes" id="UP001319180">
    <property type="component" value="Unassembled WGS sequence"/>
</dbReference>
<comment type="caution">
    <text evidence="1">The sequence shown here is derived from an EMBL/GenBank/DDBJ whole genome shotgun (WGS) entry which is preliminary data.</text>
</comment>
<dbReference type="EMBL" id="JAHESC010000019">
    <property type="protein sequence ID" value="MBT1687713.1"/>
    <property type="molecule type" value="Genomic_DNA"/>
</dbReference>
<reference evidence="1 2" key="1">
    <citation type="submission" date="2021-05" db="EMBL/GenBank/DDBJ databases">
        <title>A Polyphasic approach of four new species of the genus Ohtaekwangia: Ohtaekwangia histidinii sp. nov., Ohtaekwangia cretensis sp. nov., Ohtaekwangia indiensis sp. nov., Ohtaekwangia reichenbachii sp. nov. from diverse environment.</title>
        <authorList>
            <person name="Octaviana S."/>
        </authorList>
    </citation>
    <scope>NUCLEOTIDE SEQUENCE [LARGE SCALE GENOMIC DNA]</scope>
    <source>
        <strain evidence="1 2">PWU37</strain>
    </source>
</reference>
<proteinExistence type="predicted"/>
<dbReference type="AlphaFoldDB" id="A0AAP2GJ82"/>
<gene>
    <name evidence="1" type="ORF">KK078_14190</name>
</gene>
<evidence type="ECO:0000313" key="1">
    <source>
        <dbReference type="EMBL" id="MBT1687713.1"/>
    </source>
</evidence>
<protein>
    <submittedName>
        <fullName evidence="1">DUF721 domain-containing protein</fullName>
    </submittedName>
</protein>
<evidence type="ECO:0000313" key="2">
    <source>
        <dbReference type="Proteomes" id="UP001319180"/>
    </source>
</evidence>
<dbReference type="PANTHER" id="PTHR36456">
    <property type="entry name" value="UPF0232 PROTEIN SCO3875"/>
    <property type="match status" value="1"/>
</dbReference>
<name>A0AAP2GJ82_9BACT</name>
<sequence length="102" mass="11912">MSKRYKSGKEDIQSVGDAIRNMLNSYQLTTRFDEANLIDSWERVAGRPIARRTKKLYIRNKVLFVEFDSPTMRHDFSLYRAQVLDMFKKEFGAGVITEIVAM</sequence>
<dbReference type="PANTHER" id="PTHR36456:SF1">
    <property type="entry name" value="UPF0232 PROTEIN SCO3875"/>
    <property type="match status" value="1"/>
</dbReference>
<keyword evidence="2" id="KW-1185">Reference proteome</keyword>